<accession>A0A382CUB2</accession>
<dbReference type="EMBL" id="UINC01036052">
    <property type="protein sequence ID" value="SVB29422.1"/>
    <property type="molecule type" value="Genomic_DNA"/>
</dbReference>
<reference evidence="1" key="1">
    <citation type="submission" date="2018-05" db="EMBL/GenBank/DDBJ databases">
        <authorList>
            <person name="Lanie J.A."/>
            <person name="Ng W.-L."/>
            <person name="Kazmierczak K.M."/>
            <person name="Andrzejewski T.M."/>
            <person name="Davidsen T.M."/>
            <person name="Wayne K.J."/>
            <person name="Tettelin H."/>
            <person name="Glass J.I."/>
            <person name="Rusch D."/>
            <person name="Podicherti R."/>
            <person name="Tsui H.-C.T."/>
            <person name="Winkler M.E."/>
        </authorList>
    </citation>
    <scope>NUCLEOTIDE SEQUENCE</scope>
</reference>
<name>A0A382CUB2_9ZZZZ</name>
<evidence type="ECO:0000313" key="1">
    <source>
        <dbReference type="EMBL" id="SVB29422.1"/>
    </source>
</evidence>
<proteinExistence type="predicted"/>
<protein>
    <submittedName>
        <fullName evidence="1">Uncharacterized protein</fullName>
    </submittedName>
</protein>
<gene>
    <name evidence="1" type="ORF">METZ01_LOCUS182276</name>
</gene>
<sequence length="45" mass="5097">MFGYFLESSRYAPIKPMSQSDYRTQARTAPGPLHVSQSLTYLGDK</sequence>
<dbReference type="AlphaFoldDB" id="A0A382CUB2"/>
<organism evidence="1">
    <name type="scientific">marine metagenome</name>
    <dbReference type="NCBI Taxonomy" id="408172"/>
    <lineage>
        <taxon>unclassified sequences</taxon>
        <taxon>metagenomes</taxon>
        <taxon>ecological metagenomes</taxon>
    </lineage>
</organism>